<gene>
    <name evidence="1" type="ORF">SVA_3680</name>
</gene>
<dbReference type="InterPro" id="IPR017143">
    <property type="entry name" value="UCP037225"/>
</dbReference>
<evidence type="ECO:0000313" key="1">
    <source>
        <dbReference type="EMBL" id="BAU50216.1"/>
    </source>
</evidence>
<dbReference type="AlphaFoldDB" id="A0A1C7AFQ9"/>
<sequence length="62" mass="7046">MLILRTVRCPYCGESYETNVDASGGSQEYIEDCTVCCRPVVFKLTADDEGHLLDLETRREED</sequence>
<proteinExistence type="predicted"/>
<reference evidence="1 2" key="1">
    <citation type="submission" date="2015-08" db="EMBL/GenBank/DDBJ databases">
        <title>Complete genome sequence of Sulfurifustis variabilis.</title>
        <authorList>
            <person name="Miura A."/>
            <person name="Kojima H."/>
            <person name="Fukui M."/>
        </authorList>
    </citation>
    <scope>NUCLEOTIDE SEQUENCE [LARGE SCALE GENOMIC DNA]</scope>
    <source>
        <strain evidence="2">skN76</strain>
    </source>
</reference>
<dbReference type="KEGG" id="sva:SVA_3680"/>
<name>A0A1C7AFQ9_9GAMM</name>
<keyword evidence="2" id="KW-1185">Reference proteome</keyword>
<accession>A0A1C7AFQ9</accession>
<evidence type="ECO:0000313" key="2">
    <source>
        <dbReference type="Proteomes" id="UP000218899"/>
    </source>
</evidence>
<dbReference type="EMBL" id="AP014936">
    <property type="protein sequence ID" value="BAU50216.1"/>
    <property type="molecule type" value="Genomic_DNA"/>
</dbReference>
<dbReference type="Pfam" id="PF14255">
    <property type="entry name" value="Zn_ribbon_21"/>
    <property type="match status" value="1"/>
</dbReference>
<dbReference type="PIRSF" id="PIRSF037225">
    <property type="entry name" value="UCP037225"/>
    <property type="match status" value="1"/>
</dbReference>
<protein>
    <submittedName>
        <fullName evidence="1">LITAF-like zinc ribbon domain containing protein</fullName>
    </submittedName>
</protein>
<dbReference type="OrthoDB" id="9814566at2"/>
<dbReference type="Proteomes" id="UP000218899">
    <property type="component" value="Chromosome"/>
</dbReference>
<dbReference type="InterPro" id="IPR025990">
    <property type="entry name" value="zinc_ribbon_bacterial"/>
</dbReference>
<dbReference type="RefSeq" id="WP_096462537.1">
    <property type="nucleotide sequence ID" value="NZ_AP014936.1"/>
</dbReference>
<organism evidence="1 2">
    <name type="scientific">Sulfurifustis variabilis</name>
    <dbReference type="NCBI Taxonomy" id="1675686"/>
    <lineage>
        <taxon>Bacteria</taxon>
        <taxon>Pseudomonadati</taxon>
        <taxon>Pseudomonadota</taxon>
        <taxon>Gammaproteobacteria</taxon>
        <taxon>Acidiferrobacterales</taxon>
        <taxon>Acidiferrobacteraceae</taxon>
        <taxon>Sulfurifustis</taxon>
    </lineage>
</organism>